<dbReference type="InterPro" id="IPR001466">
    <property type="entry name" value="Beta-lactam-related"/>
</dbReference>
<organism evidence="3 4">
    <name type="scientific">Actinoallomurus bryophytorum</name>
    <dbReference type="NCBI Taxonomy" id="1490222"/>
    <lineage>
        <taxon>Bacteria</taxon>
        <taxon>Bacillati</taxon>
        <taxon>Actinomycetota</taxon>
        <taxon>Actinomycetes</taxon>
        <taxon>Streptosporangiales</taxon>
        <taxon>Thermomonosporaceae</taxon>
        <taxon>Actinoallomurus</taxon>
    </lineage>
</organism>
<evidence type="ECO:0000313" key="4">
    <source>
        <dbReference type="Proteomes" id="UP000316096"/>
    </source>
</evidence>
<sequence length="428" mass="45566">MWGIAATSLLAKDEVIHFDRPEEEILVADFRDAPHPARPSSAFARRKMGRLTTAAVVVTGLVAAGALAPLAAGARTVPAKHHDAVQQGLDSLVNDDKFPATLASVRDKDGRVRDYTAGVGDVKTGAPVPVDGEVRIGSNTKTFTATVVLQLVGEGKIDLDAPIEKYLPNLVRGDGIDGHKITVRQLLQHTSGLPDYDVDVTDDYVATKQHTHYEPRDLLDLGLSHKAVFAPGTGWSYSNTNYVVLGLLVQKITGRPVGEEITHRVIDRIGLRHTYWPALGDQSIHGPHPHGYFSPAPGTPMTDVTTSDPSAGWAAGQMISTPRDLNRFFGALVDGKLLPPAQLKQMETTVAAPGSAGRGDERYGLGLQTFTLSCGGTAWSHGGDYPGYSTTNAVSTDGRAVTLATTALPTSLNVLKDLENFVDAAVCE</sequence>
<dbReference type="PANTHER" id="PTHR46825">
    <property type="entry name" value="D-ALANYL-D-ALANINE-CARBOXYPEPTIDASE/ENDOPEPTIDASE AMPH"/>
    <property type="match status" value="1"/>
</dbReference>
<proteinExistence type="predicted"/>
<dbReference type="EMBL" id="VFOZ01000001">
    <property type="protein sequence ID" value="TQM00681.1"/>
    <property type="molecule type" value="Genomic_DNA"/>
</dbReference>
<keyword evidence="3" id="KW-0378">Hydrolase</keyword>
<dbReference type="PANTHER" id="PTHR46825:SF7">
    <property type="entry name" value="D-ALANYL-D-ALANINE CARBOXYPEPTIDASE"/>
    <property type="match status" value="1"/>
</dbReference>
<dbReference type="Gene3D" id="3.40.710.10">
    <property type="entry name" value="DD-peptidase/beta-lactamase superfamily"/>
    <property type="match status" value="1"/>
</dbReference>
<evidence type="ECO:0000256" key="1">
    <source>
        <dbReference type="SAM" id="Phobius"/>
    </source>
</evidence>
<protein>
    <submittedName>
        <fullName evidence="3">D-alanyl-D-alanine carboxypeptidase</fullName>
    </submittedName>
</protein>
<keyword evidence="1" id="KW-0812">Transmembrane</keyword>
<keyword evidence="3" id="KW-0645">Protease</keyword>
<keyword evidence="1" id="KW-1133">Transmembrane helix</keyword>
<dbReference type="Pfam" id="PF00144">
    <property type="entry name" value="Beta-lactamase"/>
    <property type="match status" value="1"/>
</dbReference>
<gene>
    <name evidence="3" type="ORF">FB559_6398</name>
</gene>
<dbReference type="InterPro" id="IPR012338">
    <property type="entry name" value="Beta-lactam/transpept-like"/>
</dbReference>
<evidence type="ECO:0000313" key="3">
    <source>
        <dbReference type="EMBL" id="TQM00681.1"/>
    </source>
</evidence>
<feature type="transmembrane region" description="Helical" evidence="1">
    <location>
        <begin position="51"/>
        <end position="72"/>
    </location>
</feature>
<dbReference type="AlphaFoldDB" id="A0A543CUE7"/>
<accession>A0A543CUE7</accession>
<keyword evidence="4" id="KW-1185">Reference proteome</keyword>
<comment type="caution">
    <text evidence="3">The sequence shown here is derived from an EMBL/GenBank/DDBJ whole genome shotgun (WGS) entry which is preliminary data.</text>
</comment>
<keyword evidence="3" id="KW-0121">Carboxypeptidase</keyword>
<dbReference type="SUPFAM" id="SSF56601">
    <property type="entry name" value="beta-lactamase/transpeptidase-like"/>
    <property type="match status" value="1"/>
</dbReference>
<dbReference type="Proteomes" id="UP000316096">
    <property type="component" value="Unassembled WGS sequence"/>
</dbReference>
<dbReference type="GO" id="GO:0004180">
    <property type="term" value="F:carboxypeptidase activity"/>
    <property type="evidence" value="ECO:0007669"/>
    <property type="project" value="UniProtKB-KW"/>
</dbReference>
<keyword evidence="1" id="KW-0472">Membrane</keyword>
<dbReference type="InterPro" id="IPR050491">
    <property type="entry name" value="AmpC-like"/>
</dbReference>
<feature type="domain" description="Beta-lactamase-related" evidence="2">
    <location>
        <begin position="93"/>
        <end position="402"/>
    </location>
</feature>
<reference evidence="3 4" key="1">
    <citation type="submission" date="2019-06" db="EMBL/GenBank/DDBJ databases">
        <title>Sequencing the genomes of 1000 actinobacteria strains.</title>
        <authorList>
            <person name="Klenk H.-P."/>
        </authorList>
    </citation>
    <scope>NUCLEOTIDE SEQUENCE [LARGE SCALE GENOMIC DNA]</scope>
    <source>
        <strain evidence="3 4">DSM 102200</strain>
    </source>
</reference>
<name>A0A543CUE7_9ACTN</name>
<evidence type="ECO:0000259" key="2">
    <source>
        <dbReference type="Pfam" id="PF00144"/>
    </source>
</evidence>